<keyword evidence="1" id="KW-0812">Transmembrane</keyword>
<reference evidence="2 3" key="1">
    <citation type="journal article" date="2015" name="Genome Announc.">
        <title>Expanding the biotechnology potential of lactobacilli through comparative genomics of 213 strains and associated genera.</title>
        <authorList>
            <person name="Sun Z."/>
            <person name="Harris H.M."/>
            <person name="McCann A."/>
            <person name="Guo C."/>
            <person name="Argimon S."/>
            <person name="Zhang W."/>
            <person name="Yang X."/>
            <person name="Jeffery I.B."/>
            <person name="Cooney J.C."/>
            <person name="Kagawa T.F."/>
            <person name="Liu W."/>
            <person name="Song Y."/>
            <person name="Salvetti E."/>
            <person name="Wrobel A."/>
            <person name="Rasinkangas P."/>
            <person name="Parkhill J."/>
            <person name="Rea M.C."/>
            <person name="O'Sullivan O."/>
            <person name="Ritari J."/>
            <person name="Douillard F.P."/>
            <person name="Paul Ross R."/>
            <person name="Yang R."/>
            <person name="Briner A.E."/>
            <person name="Felis G.E."/>
            <person name="de Vos W.M."/>
            <person name="Barrangou R."/>
            <person name="Klaenhammer T.R."/>
            <person name="Caufield P.W."/>
            <person name="Cui Y."/>
            <person name="Zhang H."/>
            <person name="O'Toole P.W."/>
        </authorList>
    </citation>
    <scope>NUCLEOTIDE SEQUENCE [LARGE SCALE GENOMIC DNA]</scope>
    <source>
        <strain evidence="2 3">LMG 26013</strain>
    </source>
</reference>
<feature type="transmembrane region" description="Helical" evidence="1">
    <location>
        <begin position="46"/>
        <end position="63"/>
    </location>
</feature>
<dbReference type="EMBL" id="JQCL01000008">
    <property type="protein sequence ID" value="KRO14712.1"/>
    <property type="molecule type" value="Genomic_DNA"/>
</dbReference>
<dbReference type="Proteomes" id="UP000051783">
    <property type="component" value="Unassembled WGS sequence"/>
</dbReference>
<name>A0A0R2MLT3_9LACO</name>
<proteinExistence type="predicted"/>
<keyword evidence="1" id="KW-0472">Membrane</keyword>
<keyword evidence="3" id="KW-1185">Reference proteome</keyword>
<protein>
    <submittedName>
        <fullName evidence="2">Uncharacterized protein</fullName>
    </submittedName>
</protein>
<evidence type="ECO:0000313" key="3">
    <source>
        <dbReference type="Proteomes" id="UP000051783"/>
    </source>
</evidence>
<dbReference type="RefSeq" id="WP_057705266.1">
    <property type="nucleotide sequence ID" value="NZ_JQCL01000008.1"/>
</dbReference>
<gene>
    <name evidence="2" type="ORF">IV64_GL000885</name>
</gene>
<evidence type="ECO:0000256" key="1">
    <source>
        <dbReference type="SAM" id="Phobius"/>
    </source>
</evidence>
<evidence type="ECO:0000313" key="2">
    <source>
        <dbReference type="EMBL" id="KRO14712.1"/>
    </source>
</evidence>
<dbReference type="AlphaFoldDB" id="A0A0R2MLT3"/>
<dbReference type="OrthoDB" id="2328461at2"/>
<accession>A0A0R2MLT3</accession>
<feature type="transmembrane region" description="Helical" evidence="1">
    <location>
        <begin position="7"/>
        <end position="26"/>
    </location>
</feature>
<organism evidence="2 3">
    <name type="scientific">Lactiplantibacillus xiangfangensis</name>
    <dbReference type="NCBI Taxonomy" id="942150"/>
    <lineage>
        <taxon>Bacteria</taxon>
        <taxon>Bacillati</taxon>
        <taxon>Bacillota</taxon>
        <taxon>Bacilli</taxon>
        <taxon>Lactobacillales</taxon>
        <taxon>Lactobacillaceae</taxon>
        <taxon>Lactiplantibacillus</taxon>
    </lineage>
</organism>
<dbReference type="PATRIC" id="fig|942150.3.peg.908"/>
<comment type="caution">
    <text evidence="2">The sequence shown here is derived from an EMBL/GenBank/DDBJ whole genome shotgun (WGS) entry which is preliminary data.</text>
</comment>
<keyword evidence="1" id="KW-1133">Transmembrane helix</keyword>
<sequence>MLMTGVLFLVVLMVGIVLSGVFFRYMDAGAGVTFSSLKLTNLRTEFLNILLMVGLLMLALLLFK</sequence>
<dbReference type="STRING" id="942150.IV64_GL000885"/>